<organism evidence="7 8">
    <name type="scientific">Ligaoa zhengdingensis</name>
    <dbReference type="NCBI Taxonomy" id="2763658"/>
    <lineage>
        <taxon>Bacteria</taxon>
        <taxon>Bacillati</taxon>
        <taxon>Bacillota</taxon>
        <taxon>Clostridia</taxon>
        <taxon>Eubacteriales</taxon>
        <taxon>Oscillospiraceae</taxon>
        <taxon>Ligaoa</taxon>
    </lineage>
</organism>
<dbReference type="EMBL" id="JACRST010000001">
    <property type="protein sequence ID" value="MBC8545659.1"/>
    <property type="molecule type" value="Genomic_DNA"/>
</dbReference>
<evidence type="ECO:0000256" key="5">
    <source>
        <dbReference type="SAM" id="Phobius"/>
    </source>
</evidence>
<dbReference type="GO" id="GO:0016020">
    <property type="term" value="C:membrane"/>
    <property type="evidence" value="ECO:0007669"/>
    <property type="project" value="UniProtKB-SubCell"/>
</dbReference>
<evidence type="ECO:0000256" key="4">
    <source>
        <dbReference type="ARBA" id="ARBA00023136"/>
    </source>
</evidence>
<dbReference type="Proteomes" id="UP000653127">
    <property type="component" value="Unassembled WGS sequence"/>
</dbReference>
<feature type="transmembrane region" description="Helical" evidence="5">
    <location>
        <begin position="190"/>
        <end position="214"/>
    </location>
</feature>
<dbReference type="RefSeq" id="WP_249281810.1">
    <property type="nucleotide sequence ID" value="NZ_JACRST010000001.1"/>
</dbReference>
<evidence type="ECO:0000256" key="3">
    <source>
        <dbReference type="ARBA" id="ARBA00022989"/>
    </source>
</evidence>
<dbReference type="InterPro" id="IPR006153">
    <property type="entry name" value="Cation/H_exchanger_TM"/>
</dbReference>
<feature type="transmembrane region" description="Helical" evidence="5">
    <location>
        <begin position="329"/>
        <end position="349"/>
    </location>
</feature>
<dbReference type="PANTHER" id="PTHR43021:SF2">
    <property type="entry name" value="CATION_H+ EXCHANGER DOMAIN-CONTAINING PROTEIN"/>
    <property type="match status" value="1"/>
</dbReference>
<gene>
    <name evidence="7" type="ORF">H8711_01735</name>
</gene>
<feature type="transmembrane region" description="Helical" evidence="5">
    <location>
        <begin position="355"/>
        <end position="373"/>
    </location>
</feature>
<protein>
    <submittedName>
        <fullName evidence="7">Cation:proton antiporter</fullName>
    </submittedName>
</protein>
<feature type="transmembrane region" description="Helical" evidence="5">
    <location>
        <begin position="274"/>
        <end position="304"/>
    </location>
</feature>
<keyword evidence="2 5" id="KW-0812">Transmembrane</keyword>
<dbReference type="GO" id="GO:0015297">
    <property type="term" value="F:antiporter activity"/>
    <property type="evidence" value="ECO:0007669"/>
    <property type="project" value="InterPro"/>
</dbReference>
<dbReference type="InterPro" id="IPR038770">
    <property type="entry name" value="Na+/solute_symporter_sf"/>
</dbReference>
<keyword evidence="3 5" id="KW-1133">Transmembrane helix</keyword>
<sequence>MELSIFFYLAILMAAGLLFGKLAKLVKLPNVTGYLVGGLLVGPSILGLIPADQVAAMSIVSDMALGFIAFSIGTEFKISYFKRVGFTPIVIAILEALFGVWFVLGGLLLAGFDLPFSLVLSAIAAATAPAATIMVIKQYKAKGPVTETLLSVVALDDAVALIAFGFAVTIAKSLTSSASGSVALSILEPFLEVVITVVVGGLLGLAFAFVIRFFKSSANRLCLAVAFVFATTAAAAMLDVSSLLMCMAMGAVLVNLSDSAVDVMKVTDQVTPPLFLLFFALSGAGLDISILPSIGLVGVIYVVLRVAGKMFGAWAGGAVMKAPKTVRRYLGPALLPQAGVAIGLTFVAQTVVPEFAATIRAVILCGTLIYELIGPMIVKISLTKAGEITPEK</sequence>
<accession>A0A926I2U6</accession>
<evidence type="ECO:0000256" key="2">
    <source>
        <dbReference type="ARBA" id="ARBA00022692"/>
    </source>
</evidence>
<dbReference type="Pfam" id="PF00999">
    <property type="entry name" value="Na_H_Exchanger"/>
    <property type="match status" value="1"/>
</dbReference>
<dbReference type="AlphaFoldDB" id="A0A926I2U6"/>
<reference evidence="7" key="1">
    <citation type="submission" date="2020-08" db="EMBL/GenBank/DDBJ databases">
        <title>Genome public.</title>
        <authorList>
            <person name="Liu C."/>
            <person name="Sun Q."/>
        </authorList>
    </citation>
    <scope>NUCLEOTIDE SEQUENCE</scope>
    <source>
        <strain evidence="7">NSJ-31</strain>
    </source>
</reference>
<dbReference type="Gene3D" id="1.20.1530.20">
    <property type="match status" value="1"/>
</dbReference>
<evidence type="ECO:0000313" key="8">
    <source>
        <dbReference type="Proteomes" id="UP000653127"/>
    </source>
</evidence>
<keyword evidence="8" id="KW-1185">Reference proteome</keyword>
<feature type="transmembrane region" description="Helical" evidence="5">
    <location>
        <begin position="86"/>
        <end position="110"/>
    </location>
</feature>
<comment type="subcellular location">
    <subcellularLocation>
        <location evidence="1">Membrane</location>
        <topology evidence="1">Multi-pass membrane protein</topology>
    </subcellularLocation>
</comment>
<evidence type="ECO:0000313" key="7">
    <source>
        <dbReference type="EMBL" id="MBC8545659.1"/>
    </source>
</evidence>
<proteinExistence type="predicted"/>
<dbReference type="GO" id="GO:1902600">
    <property type="term" value="P:proton transmembrane transport"/>
    <property type="evidence" value="ECO:0007669"/>
    <property type="project" value="InterPro"/>
</dbReference>
<feature type="transmembrane region" description="Helical" evidence="5">
    <location>
        <begin position="221"/>
        <end position="254"/>
    </location>
</feature>
<feature type="transmembrane region" description="Helical" evidence="5">
    <location>
        <begin position="148"/>
        <end position="170"/>
    </location>
</feature>
<keyword evidence="4 5" id="KW-0472">Membrane</keyword>
<feature type="transmembrane region" description="Helical" evidence="5">
    <location>
        <begin position="6"/>
        <end position="24"/>
    </location>
</feature>
<evidence type="ECO:0000256" key="1">
    <source>
        <dbReference type="ARBA" id="ARBA00004141"/>
    </source>
</evidence>
<feature type="transmembrane region" description="Helical" evidence="5">
    <location>
        <begin position="116"/>
        <end position="136"/>
    </location>
</feature>
<feature type="transmembrane region" description="Helical" evidence="5">
    <location>
        <begin position="31"/>
        <end position="49"/>
    </location>
</feature>
<comment type="caution">
    <text evidence="7">The sequence shown here is derived from an EMBL/GenBank/DDBJ whole genome shotgun (WGS) entry which is preliminary data.</text>
</comment>
<name>A0A926I2U6_9FIRM</name>
<feature type="domain" description="Cation/H+ exchanger transmembrane" evidence="6">
    <location>
        <begin position="17"/>
        <end position="373"/>
    </location>
</feature>
<feature type="transmembrane region" description="Helical" evidence="5">
    <location>
        <begin position="55"/>
        <end position="74"/>
    </location>
</feature>
<evidence type="ECO:0000259" key="6">
    <source>
        <dbReference type="Pfam" id="PF00999"/>
    </source>
</evidence>
<dbReference type="PANTHER" id="PTHR43021">
    <property type="entry name" value="NA(+)/H(+) ANTIPORTER-RELATED"/>
    <property type="match status" value="1"/>
</dbReference>